<dbReference type="RefSeq" id="WP_207340748.1">
    <property type="nucleotide sequence ID" value="NZ_CP074405.1"/>
</dbReference>
<proteinExistence type="predicted"/>
<dbReference type="EMBL" id="CP074405">
    <property type="protein sequence ID" value="QVI63448.1"/>
    <property type="molecule type" value="Genomic_DNA"/>
</dbReference>
<keyword evidence="1" id="KW-0378">Hydrolase</keyword>
<dbReference type="GO" id="GO:0016787">
    <property type="term" value="F:hydrolase activity"/>
    <property type="evidence" value="ECO:0007669"/>
    <property type="project" value="UniProtKB-KW"/>
</dbReference>
<dbReference type="SUPFAM" id="SSF53474">
    <property type="entry name" value="alpha/beta-Hydrolases"/>
    <property type="match status" value="1"/>
</dbReference>
<dbReference type="InterPro" id="IPR029058">
    <property type="entry name" value="AB_hydrolase_fold"/>
</dbReference>
<dbReference type="Proteomes" id="UP000677804">
    <property type="component" value="Chromosome"/>
</dbReference>
<gene>
    <name evidence="1" type="ORF">KG103_06135</name>
</gene>
<evidence type="ECO:0000313" key="1">
    <source>
        <dbReference type="EMBL" id="QVI63448.1"/>
    </source>
</evidence>
<name>A0ABX8D7N9_9CELL</name>
<dbReference type="Gene3D" id="3.40.50.1820">
    <property type="entry name" value="alpha/beta hydrolase"/>
    <property type="match status" value="1"/>
</dbReference>
<accession>A0ABX8D7N9</accession>
<protein>
    <submittedName>
        <fullName evidence="1">Alpha/beta hydrolase</fullName>
    </submittedName>
</protein>
<reference evidence="1 2" key="1">
    <citation type="submission" date="2021-05" db="EMBL/GenBank/DDBJ databases">
        <title>Novel species in genus Cellulomonas.</title>
        <authorList>
            <person name="Zhang G."/>
        </authorList>
    </citation>
    <scope>NUCLEOTIDE SEQUENCE [LARGE SCALE GENOMIC DNA]</scope>
    <source>
        <strain evidence="2">zg-ZUI222</strain>
    </source>
</reference>
<evidence type="ECO:0000313" key="2">
    <source>
        <dbReference type="Proteomes" id="UP000677804"/>
    </source>
</evidence>
<keyword evidence="2" id="KW-1185">Reference proteome</keyword>
<organism evidence="1 2">
    <name type="scientific">Cellulomonas wangleii</name>
    <dbReference type="NCBI Taxonomy" id="2816956"/>
    <lineage>
        <taxon>Bacteria</taxon>
        <taxon>Bacillati</taxon>
        <taxon>Actinomycetota</taxon>
        <taxon>Actinomycetes</taxon>
        <taxon>Micrococcales</taxon>
        <taxon>Cellulomonadaceae</taxon>
        <taxon>Cellulomonas</taxon>
    </lineage>
</organism>
<sequence>MDVVFVHGAGREGAHAWPRQAAVAEPGWLFLPREGAADDAARDAGRLLGRLRGRGGGHVVAHSYGANAAVLAAQTEPALVRSLALLEPACFDLARGAPSVEEHITAMTPVFAVADDPAVSAHEFSRRFAAGTGTPPPDLPDEELEARVARLRVLRPPWGVGLRQGLPVRTLVVTGGWSRLYEETAAALVALGAQHLVLDGAGHRVQDDPRSSAALREHWAG</sequence>